<keyword evidence="5" id="KW-0479">Metal-binding</keyword>
<dbReference type="OrthoDB" id="9805698at2"/>
<keyword evidence="6" id="KW-0547">Nucleotide-binding</keyword>
<dbReference type="GO" id="GO:0008033">
    <property type="term" value="P:tRNA processing"/>
    <property type="evidence" value="ECO:0007669"/>
    <property type="project" value="UniProtKB-KW"/>
</dbReference>
<evidence type="ECO:0000256" key="6">
    <source>
        <dbReference type="ARBA" id="ARBA00022741"/>
    </source>
</evidence>
<dbReference type="SUPFAM" id="SSF81301">
    <property type="entry name" value="Nucleotidyltransferase"/>
    <property type="match status" value="1"/>
</dbReference>
<dbReference type="FunFam" id="3.30.460.10:FF:000033">
    <property type="entry name" value="Poly A polymerase head domain protein"/>
    <property type="match status" value="1"/>
</dbReference>
<dbReference type="Gene3D" id="3.30.460.10">
    <property type="entry name" value="Beta Polymerase, domain 2"/>
    <property type="match status" value="1"/>
</dbReference>
<dbReference type="Pfam" id="PF13735">
    <property type="entry name" value="tRNA_NucTran2_2"/>
    <property type="match status" value="1"/>
</dbReference>
<dbReference type="Gene3D" id="1.10.246.80">
    <property type="match status" value="1"/>
</dbReference>
<evidence type="ECO:0000256" key="3">
    <source>
        <dbReference type="ARBA" id="ARBA00022694"/>
    </source>
</evidence>
<feature type="domain" description="HD" evidence="12">
    <location>
        <begin position="258"/>
        <end position="361"/>
    </location>
</feature>
<keyword evidence="14" id="KW-1185">Reference proteome</keyword>
<evidence type="ECO:0000256" key="5">
    <source>
        <dbReference type="ARBA" id="ARBA00022723"/>
    </source>
</evidence>
<keyword evidence="3" id="KW-0819">tRNA processing</keyword>
<dbReference type="PANTHER" id="PTHR47545">
    <property type="entry name" value="MULTIFUNCTIONAL CCA PROTEIN"/>
    <property type="match status" value="1"/>
</dbReference>
<dbReference type="InterPro" id="IPR043519">
    <property type="entry name" value="NT_sf"/>
</dbReference>
<name>B3ESN9_AMOA5</name>
<dbReference type="CDD" id="cd00077">
    <property type="entry name" value="HDc"/>
    <property type="match status" value="1"/>
</dbReference>
<sequence length="474" mass="54136">MNYSNWLKKYPVLQKIGDTADRLGIETCVVGGFVRDLFLQRPSKDIDIVCVGNGIELAQAVAQELGEDIVVHIFKTFGTAMLRWQDNEVEFVGARKESYSRDSRNPEVTQGTLVDDQLRRDFTINTLAIRINKSQWGELIDDLGGVSDLQQKIIKTPLDPGITFSDDPLRMMRAIRFATQLRFTIDEVTLMSIQQHAERIKIISQERITEELNKIILADIPSKGFKLLFDTGLLKLFFPALVNLQGKETIQGYTHKDNFYHTLQVLDNIAKHTNNLWLRWAAILHDIAKPLTKSFSPEIGFSFHGHEDLGAKLVPKIFRQLKLPLSEKMEYVQKLVRLHLRPIAIAQDVVTDSAVRRLIYEAGDDLEDLMLLCRADITSNNPTKVKQYLGNFDKVERKVIEVEERDQIRNLQPVITGDIIMQTFQLKPSRMIGEIKAAIKEAILEGEIRNEYEEAFTYMLQIGKSYGLVPISSH</sequence>
<dbReference type="AlphaFoldDB" id="B3ESN9"/>
<evidence type="ECO:0000256" key="7">
    <source>
        <dbReference type="ARBA" id="ARBA00022800"/>
    </source>
</evidence>
<keyword evidence="10 11" id="KW-0694">RNA-binding</keyword>
<dbReference type="HOGENOM" id="CLU_015961_6_1_10"/>
<evidence type="ECO:0000259" key="12">
    <source>
        <dbReference type="PROSITE" id="PS51831"/>
    </source>
</evidence>
<organism evidence="13 14">
    <name type="scientific">Amoebophilus asiaticus (strain 5a2)</name>
    <dbReference type="NCBI Taxonomy" id="452471"/>
    <lineage>
        <taxon>Bacteria</taxon>
        <taxon>Pseudomonadati</taxon>
        <taxon>Bacteroidota</taxon>
        <taxon>Cytophagia</taxon>
        <taxon>Cytophagales</taxon>
        <taxon>Amoebophilaceae</taxon>
        <taxon>Candidatus Amoebophilus</taxon>
    </lineage>
</organism>
<dbReference type="InterPro" id="IPR032810">
    <property type="entry name" value="CCA-adding_enz_C"/>
</dbReference>
<dbReference type="NCBIfam" id="TIGR00277">
    <property type="entry name" value="HDIG"/>
    <property type="match status" value="1"/>
</dbReference>
<evidence type="ECO:0000256" key="1">
    <source>
        <dbReference type="ARBA" id="ARBA00001946"/>
    </source>
</evidence>
<dbReference type="STRING" id="452471.Aasi_0872"/>
<evidence type="ECO:0000256" key="10">
    <source>
        <dbReference type="ARBA" id="ARBA00022884"/>
    </source>
</evidence>
<gene>
    <name evidence="13" type="ordered locus">Aasi_0872</name>
</gene>
<dbReference type="SUPFAM" id="SSF81891">
    <property type="entry name" value="Poly A polymerase C-terminal region-like"/>
    <property type="match status" value="1"/>
</dbReference>
<dbReference type="GO" id="GO:0016779">
    <property type="term" value="F:nucleotidyltransferase activity"/>
    <property type="evidence" value="ECO:0007669"/>
    <property type="project" value="UniProtKB-KW"/>
</dbReference>
<dbReference type="SMART" id="SM00471">
    <property type="entry name" value="HDc"/>
    <property type="match status" value="1"/>
</dbReference>
<dbReference type="Proteomes" id="UP000001227">
    <property type="component" value="Chromosome"/>
</dbReference>
<dbReference type="InterPro" id="IPR032828">
    <property type="entry name" value="PolyA_RNA-bd"/>
</dbReference>
<dbReference type="Gene3D" id="1.10.3090.10">
    <property type="entry name" value="cca-adding enzyme, domain 2"/>
    <property type="match status" value="1"/>
</dbReference>
<proteinExistence type="inferred from homology"/>
<keyword evidence="7" id="KW-0692">RNA repair</keyword>
<protein>
    <recommendedName>
        <fullName evidence="12">HD domain-containing protein</fullName>
    </recommendedName>
</protein>
<dbReference type="InterPro" id="IPR003607">
    <property type="entry name" value="HD/PDEase_dom"/>
</dbReference>
<dbReference type="InterPro" id="IPR006674">
    <property type="entry name" value="HD_domain"/>
</dbReference>
<dbReference type="GO" id="GO:0046872">
    <property type="term" value="F:metal ion binding"/>
    <property type="evidence" value="ECO:0007669"/>
    <property type="project" value="UniProtKB-KW"/>
</dbReference>
<dbReference type="InterPro" id="IPR050124">
    <property type="entry name" value="tRNA_CCA-adding_enzyme"/>
</dbReference>
<reference evidence="13 14" key="1">
    <citation type="journal article" date="2010" name="J. Bacteriol.">
        <title>The genome of the amoeba symbiont 'Candidatus Amoebophilus asiaticus' reveals common mechanisms for host cell interaction among amoeba-associated bacteria.</title>
        <authorList>
            <person name="Schmitz-Esser S."/>
            <person name="Tischler P."/>
            <person name="Arnold R."/>
            <person name="Montanaro J."/>
            <person name="Wagner M."/>
            <person name="Rattei T."/>
            <person name="Horn M."/>
        </authorList>
    </citation>
    <scope>NUCLEOTIDE SEQUENCE [LARGE SCALE GENOMIC DNA]</scope>
    <source>
        <strain evidence="13 14">5a2</strain>
    </source>
</reference>
<evidence type="ECO:0000256" key="11">
    <source>
        <dbReference type="RuleBase" id="RU003953"/>
    </source>
</evidence>
<evidence type="ECO:0000256" key="4">
    <source>
        <dbReference type="ARBA" id="ARBA00022695"/>
    </source>
</evidence>
<dbReference type="Pfam" id="PF01743">
    <property type="entry name" value="PolyA_pol"/>
    <property type="match status" value="1"/>
</dbReference>
<keyword evidence="9" id="KW-0460">Magnesium</keyword>
<dbReference type="eggNOG" id="COG0617">
    <property type="taxonomic scope" value="Bacteria"/>
</dbReference>
<dbReference type="InterPro" id="IPR002646">
    <property type="entry name" value="PolA_pol_head_dom"/>
</dbReference>
<evidence type="ECO:0000256" key="2">
    <source>
        <dbReference type="ARBA" id="ARBA00022679"/>
    </source>
</evidence>
<dbReference type="PROSITE" id="PS51831">
    <property type="entry name" value="HD"/>
    <property type="match status" value="1"/>
</dbReference>
<dbReference type="CDD" id="cd05398">
    <property type="entry name" value="NT_ClassII-CCAase"/>
    <property type="match status" value="1"/>
</dbReference>
<dbReference type="GO" id="GO:0003723">
    <property type="term" value="F:RNA binding"/>
    <property type="evidence" value="ECO:0007669"/>
    <property type="project" value="UniProtKB-KW"/>
</dbReference>
<keyword evidence="8" id="KW-0067">ATP-binding</keyword>
<evidence type="ECO:0000256" key="8">
    <source>
        <dbReference type="ARBA" id="ARBA00022840"/>
    </source>
</evidence>
<dbReference type="KEGG" id="aas:Aasi_0872"/>
<dbReference type="InterPro" id="IPR006675">
    <property type="entry name" value="HDIG_dom"/>
</dbReference>
<dbReference type="GO" id="GO:0005524">
    <property type="term" value="F:ATP binding"/>
    <property type="evidence" value="ECO:0007669"/>
    <property type="project" value="UniProtKB-KW"/>
</dbReference>
<evidence type="ECO:0000313" key="14">
    <source>
        <dbReference type="Proteomes" id="UP000001227"/>
    </source>
</evidence>
<dbReference type="PANTHER" id="PTHR47545:SF1">
    <property type="entry name" value="MULTIFUNCTIONAL CCA PROTEIN"/>
    <property type="match status" value="1"/>
</dbReference>
<dbReference type="RefSeq" id="WP_012473006.1">
    <property type="nucleotide sequence ID" value="NC_010830.1"/>
</dbReference>
<comment type="similarity">
    <text evidence="11">Belongs to the tRNA nucleotidyltransferase/poly(A) polymerase family.</text>
</comment>
<keyword evidence="4" id="KW-0548">Nucleotidyltransferase</keyword>
<evidence type="ECO:0000313" key="13">
    <source>
        <dbReference type="EMBL" id="ACE06241.1"/>
    </source>
</evidence>
<dbReference type="EMBL" id="CP001102">
    <property type="protein sequence ID" value="ACE06241.1"/>
    <property type="molecule type" value="Genomic_DNA"/>
</dbReference>
<evidence type="ECO:0000256" key="9">
    <source>
        <dbReference type="ARBA" id="ARBA00022842"/>
    </source>
</evidence>
<dbReference type="Pfam" id="PF01966">
    <property type="entry name" value="HD"/>
    <property type="match status" value="1"/>
</dbReference>
<dbReference type="GO" id="GO:0042245">
    <property type="term" value="P:RNA repair"/>
    <property type="evidence" value="ECO:0007669"/>
    <property type="project" value="UniProtKB-KW"/>
</dbReference>
<dbReference type="Pfam" id="PF12627">
    <property type="entry name" value="PolyA_pol_RNAbd"/>
    <property type="match status" value="1"/>
</dbReference>
<accession>B3ESN9</accession>
<keyword evidence="2 11" id="KW-0808">Transferase</keyword>
<comment type="cofactor">
    <cofactor evidence="1">
        <name>Mg(2+)</name>
        <dbReference type="ChEBI" id="CHEBI:18420"/>
    </cofactor>
</comment>